<dbReference type="Gene3D" id="3.40.50.12780">
    <property type="entry name" value="N-terminal domain of ligase-like"/>
    <property type="match status" value="1"/>
</dbReference>
<dbReference type="OrthoDB" id="429813at2759"/>
<feature type="domain" description="Carrier" evidence="3">
    <location>
        <begin position="561"/>
        <end position="645"/>
    </location>
</feature>
<evidence type="ECO:0000256" key="2">
    <source>
        <dbReference type="ARBA" id="ARBA00022553"/>
    </source>
</evidence>
<evidence type="ECO:0000256" key="1">
    <source>
        <dbReference type="ARBA" id="ARBA00022450"/>
    </source>
</evidence>
<sequence length="1053" mass="117357">MESAQPFELTVLQKLDKLVAEQPDALYFIQPVSTDIADGWKDVSFRDLADAIEYMALWIYNEVPSTDGPSTLAYLGRNDVRYSAFVYACMRHQHTAVLLSSRNSEHASSHILGATGCSRIFYTPERARQVDALQAANTSIQTWQVPDLWEVFGGEPIVTDRCLDIPAPGSDFEDRVAVYIHSSGTTGKSFNLAYDRGFDKVNNVFIRVTQAGSVNKWLLSGFGKCRANSLVVVAEPGKPFFSMSPFFHIMGLFNIVAPLWFGTPILLSPDKPLTIDLVSRIIDEKMPETSLLPPSILEELSSTDSGMEVLSKFSTIVFGGAPLSPAAGDRISGSVHLQGLIGSSENGVFGTLKHMDKADWSYFEWNPNHGIEMRDIGNNLHELVLPRGDSRAAHCVYHSFPDLEEYCTGDLYTKHPSKIGLWQYTGRVDDVIVLSNGEKFNPTSMETIISSHPLISRTVIFGQGRFQPGVLVEPNYAEWEGQQESLVDEIWPVIQRANETAPGHAQLMKDKVGVSSNAKPFRLTPKGTIKRRVVLQDYADEIEALYTIQDNIDVQQIEADAPIVLILTHVTALLCATSSVDLNLTEDDDIFASGVDSLHTLRFGQMLRASLRSTCPTLLETAFSNQQLYSHPTIGSLTKYIWSLIHGGTPVLPTSMTETNSERKTRLADLVSRYSDSLGESHVVILTGSTGNLGEYLLHELLRDRGVSKIYCLNRDPDAASTQWESMYTKGLATFSQFMRRVEFLEANFGLERLGLEDEKYEALLLEVDTIIHNAWEVNFNYQVETFENPHILGVRELIDFSIASEKTAHVHFVSSIATIEGYGFDKGPSIPEIIFTDPTVALRQGYAESKHVSERICAGASIKAGVPTSIHRVGQICGPTTMNGMWNMKEWLPSLIATSKTIKQIPSSLGSATVQWVPLDIAAKVITEIVRSRRATQEDERCAAFHIVNPNATNWESLVPSVTEYTHAEPVPLQQWIQTLESFDRPTEMDLQDKPALKILDFYRTIARGDEHRPWTETTKAQEASKSLRQLKAVDAYLVATWMSQWGFIFDH</sequence>
<dbReference type="Pfam" id="PF23562">
    <property type="entry name" value="AMP-binding_C_3"/>
    <property type="match status" value="1"/>
</dbReference>
<reference evidence="4" key="1">
    <citation type="submission" date="2021-07" db="EMBL/GenBank/DDBJ databases">
        <authorList>
            <person name="Branca A.L. A."/>
        </authorList>
    </citation>
    <scope>NUCLEOTIDE SEQUENCE</scope>
</reference>
<dbReference type="InterPro" id="IPR036291">
    <property type="entry name" value="NAD(P)-bd_dom_sf"/>
</dbReference>
<keyword evidence="2" id="KW-0597">Phosphoprotein</keyword>
<dbReference type="InterPro" id="IPR000873">
    <property type="entry name" value="AMP-dep_synth/lig_dom"/>
</dbReference>
<proteinExistence type="predicted"/>
<dbReference type="Gene3D" id="3.40.50.720">
    <property type="entry name" value="NAD(P)-binding Rossmann-like Domain"/>
    <property type="match status" value="1"/>
</dbReference>
<evidence type="ECO:0000259" key="3">
    <source>
        <dbReference type="PROSITE" id="PS50075"/>
    </source>
</evidence>
<dbReference type="EMBL" id="CAJVOS010000006">
    <property type="protein sequence ID" value="CAG7938799.1"/>
    <property type="molecule type" value="Genomic_DNA"/>
</dbReference>
<dbReference type="InterPro" id="IPR051414">
    <property type="entry name" value="Adenylate-forming_Reductase"/>
</dbReference>
<dbReference type="Proteomes" id="UP001153618">
    <property type="component" value="Unassembled WGS sequence"/>
</dbReference>
<dbReference type="SUPFAM" id="SSF51735">
    <property type="entry name" value="NAD(P)-binding Rossmann-fold domains"/>
    <property type="match status" value="1"/>
</dbReference>
<evidence type="ECO:0000313" key="4">
    <source>
        <dbReference type="EMBL" id="CAG7938799.1"/>
    </source>
</evidence>
<dbReference type="PANTHER" id="PTHR43439">
    <property type="entry name" value="PHENYLACETATE-COENZYME A LIGASE"/>
    <property type="match status" value="1"/>
</dbReference>
<protein>
    <recommendedName>
        <fullName evidence="3">Carrier domain-containing protein</fullName>
    </recommendedName>
</protein>
<keyword evidence="1" id="KW-0596">Phosphopantetheine</keyword>
<comment type="caution">
    <text evidence="4">The sequence shown here is derived from an EMBL/GenBank/DDBJ whole genome shotgun (WGS) entry which is preliminary data.</text>
</comment>
<dbReference type="SUPFAM" id="SSF47336">
    <property type="entry name" value="ACP-like"/>
    <property type="match status" value="1"/>
</dbReference>
<dbReference type="InterPro" id="IPR013120">
    <property type="entry name" value="FAR_NAD-bd"/>
</dbReference>
<dbReference type="AlphaFoldDB" id="A0A9W4H9F5"/>
<name>A0A9W4H9F5_PENOL</name>
<dbReference type="InterPro" id="IPR009081">
    <property type="entry name" value="PP-bd_ACP"/>
</dbReference>
<dbReference type="GO" id="GO:0044550">
    <property type="term" value="P:secondary metabolite biosynthetic process"/>
    <property type="evidence" value="ECO:0007669"/>
    <property type="project" value="UniProtKB-ARBA"/>
</dbReference>
<dbReference type="InterPro" id="IPR042099">
    <property type="entry name" value="ANL_N_sf"/>
</dbReference>
<evidence type="ECO:0000313" key="5">
    <source>
        <dbReference type="Proteomes" id="UP001153618"/>
    </source>
</evidence>
<dbReference type="PROSITE" id="PS50075">
    <property type="entry name" value="CARRIER"/>
    <property type="match status" value="1"/>
</dbReference>
<dbReference type="InterPro" id="IPR036736">
    <property type="entry name" value="ACP-like_sf"/>
</dbReference>
<organism evidence="4 5">
    <name type="scientific">Penicillium olsonii</name>
    <dbReference type="NCBI Taxonomy" id="99116"/>
    <lineage>
        <taxon>Eukaryota</taxon>
        <taxon>Fungi</taxon>
        <taxon>Dikarya</taxon>
        <taxon>Ascomycota</taxon>
        <taxon>Pezizomycotina</taxon>
        <taxon>Eurotiomycetes</taxon>
        <taxon>Eurotiomycetidae</taxon>
        <taxon>Eurotiales</taxon>
        <taxon>Aspergillaceae</taxon>
        <taxon>Penicillium</taxon>
    </lineage>
</organism>
<dbReference type="SUPFAM" id="SSF56801">
    <property type="entry name" value="Acetyl-CoA synthetase-like"/>
    <property type="match status" value="1"/>
</dbReference>
<accession>A0A9W4H9F5</accession>
<dbReference type="Pfam" id="PF07993">
    <property type="entry name" value="NAD_binding_4"/>
    <property type="match status" value="1"/>
</dbReference>
<dbReference type="Pfam" id="PF00501">
    <property type="entry name" value="AMP-binding"/>
    <property type="match status" value="2"/>
</dbReference>
<dbReference type="PANTHER" id="PTHR43439:SF2">
    <property type="entry name" value="ENZYME, PUTATIVE (JCVI)-RELATED"/>
    <property type="match status" value="1"/>
</dbReference>
<keyword evidence="5" id="KW-1185">Reference proteome</keyword>
<gene>
    <name evidence="4" type="ORF">POLS_LOCUS111</name>
</gene>